<proteinExistence type="predicted"/>
<accession>A0A919IP24</accession>
<evidence type="ECO:0000256" key="1">
    <source>
        <dbReference type="SAM" id="MobiDB-lite"/>
    </source>
</evidence>
<comment type="caution">
    <text evidence="3">The sequence shown here is derived from an EMBL/GenBank/DDBJ whole genome shotgun (WGS) entry which is preliminary data.</text>
</comment>
<feature type="region of interest" description="Disordered" evidence="1">
    <location>
        <begin position="142"/>
        <end position="168"/>
    </location>
</feature>
<dbReference type="GO" id="GO:0005975">
    <property type="term" value="P:carbohydrate metabolic process"/>
    <property type="evidence" value="ECO:0007669"/>
    <property type="project" value="UniProtKB-ARBA"/>
</dbReference>
<gene>
    <name evidence="3" type="ORF">Acy02nite_47940</name>
</gene>
<dbReference type="Gene3D" id="2.60.40.10">
    <property type="entry name" value="Immunoglobulins"/>
    <property type="match status" value="1"/>
</dbReference>
<dbReference type="AlphaFoldDB" id="A0A919IP24"/>
<sequence>MTHSLLRWAVAGTAAAVASAALAAPALADSGPVLLAGATPQVSAAVGADFEVSLSVTNTGSSPLTGAGVLLHTDWGFEPTQQFSNCFYEDARARRCAFDQTLEPGKSYRLVLPYKVRSDTYAPGGTVGQFQWLTAGELATYSGGTPGTGDPLPLREGNPLPKHDDGSSANVDVKVTGTNGLDLVAIGDAVSGAAGAVVQATVGVRNDGPATIDRGRSGNAPAEVEVTLPAGTSFVRAPGCSREEDNSHYLCDVPEYLFKAGTTSTWTFTLKIDKVVPDAQGTVQVNPPCQCVNVGDVNRANDTTLLRANPTAGDTDQLAPVIASTGLLADQRVPAELVFYPGTADNVGVIELRATVNDSLDADCTLTAGCRVSLASLPSDKYATVTVSAVDAAGNHAEKSVRVSVDNVLPTATLSPRAGSSVPSGPVTITLTGVPSDVWRIDAIDGQTRVGLSDDAWAYTWNAVEGVTSPTFVLHDLAGNTTTLETGYTVTAKPVDDKPPVIAQVDFAGAYSTNRLDTGTGWIGGVSTLKPTIQDESAIVRTEWTVDGTPRSSDPTFTWDARTFAASAATVRLQVWDAAGNTSSTSFPVNIDKTAPTMTIAPGHNALVRGTSYVTSLKAADPHGVAVTNLAGRSGSVTSVRLSSGKDGAKTITWTAVDRLGNTASARRTVIVDNTAPTLKVTKAPRNKSKLSRKVTFSASASDRNGVAKVQLLVNGKVVATDTKAAYLLALTPARYGKKFTVQLRAYDKAGNVRYSSKLSYRR</sequence>
<evidence type="ECO:0000256" key="2">
    <source>
        <dbReference type="SAM" id="SignalP"/>
    </source>
</evidence>
<feature type="signal peptide" evidence="2">
    <location>
        <begin position="1"/>
        <end position="23"/>
    </location>
</feature>
<dbReference type="Proteomes" id="UP000619479">
    <property type="component" value="Unassembled WGS sequence"/>
</dbReference>
<reference evidence="3" key="1">
    <citation type="submission" date="2021-01" db="EMBL/GenBank/DDBJ databases">
        <title>Whole genome shotgun sequence of Actinoplanes cyaneus NBRC 14990.</title>
        <authorList>
            <person name="Komaki H."/>
            <person name="Tamura T."/>
        </authorList>
    </citation>
    <scope>NUCLEOTIDE SEQUENCE</scope>
    <source>
        <strain evidence="3">NBRC 14990</strain>
    </source>
</reference>
<evidence type="ECO:0000313" key="3">
    <source>
        <dbReference type="EMBL" id="GID66913.1"/>
    </source>
</evidence>
<feature type="chain" id="PRO_5038093228" evidence="2">
    <location>
        <begin position="24"/>
        <end position="763"/>
    </location>
</feature>
<name>A0A919IP24_9ACTN</name>
<evidence type="ECO:0000313" key="4">
    <source>
        <dbReference type="Proteomes" id="UP000619479"/>
    </source>
</evidence>
<keyword evidence="4" id="KW-1185">Reference proteome</keyword>
<keyword evidence="2" id="KW-0732">Signal</keyword>
<dbReference type="Pfam" id="PF17957">
    <property type="entry name" value="Big_7"/>
    <property type="match status" value="1"/>
</dbReference>
<organism evidence="3 4">
    <name type="scientific">Actinoplanes cyaneus</name>
    <dbReference type="NCBI Taxonomy" id="52696"/>
    <lineage>
        <taxon>Bacteria</taxon>
        <taxon>Bacillati</taxon>
        <taxon>Actinomycetota</taxon>
        <taxon>Actinomycetes</taxon>
        <taxon>Micromonosporales</taxon>
        <taxon>Micromonosporaceae</taxon>
        <taxon>Actinoplanes</taxon>
    </lineage>
</organism>
<dbReference type="EMBL" id="BOMH01000036">
    <property type="protein sequence ID" value="GID66913.1"/>
    <property type="molecule type" value="Genomic_DNA"/>
</dbReference>
<dbReference type="InterPro" id="IPR013783">
    <property type="entry name" value="Ig-like_fold"/>
</dbReference>
<protein>
    <submittedName>
        <fullName evidence="3">Uncharacterized protein</fullName>
    </submittedName>
</protein>
<dbReference type="RefSeq" id="WP_203744030.1">
    <property type="nucleotide sequence ID" value="NZ_BAAAUC010000001.1"/>
</dbReference>